<dbReference type="EMBL" id="JARIHO010000035">
    <property type="protein sequence ID" value="KAJ7331506.1"/>
    <property type="molecule type" value="Genomic_DNA"/>
</dbReference>
<proteinExistence type="predicted"/>
<evidence type="ECO:0000313" key="3">
    <source>
        <dbReference type="Proteomes" id="UP001218218"/>
    </source>
</evidence>
<keyword evidence="3" id="KW-1185">Reference proteome</keyword>
<sequence>MSRMTSRVINAQITIIKHSGAATTDPAHMKALKIYERNYQAIESQAATHEIPLQYPSGSNAMGRWMRVTSSSSLGIHQKFSDCGGSPRWRRRRAYRAYTDAILDWDLANGTGFNKFEAPRNVLQCPCDQLLGLTPGVDGRRTECTVGQGDSRSDRSRGQGSCSGFLACGFPRRGDLRVDRPPSLSASFWSQRAFQRRDEGRRLSEREAGGCNPSASNEKDSPRKVAGTMNIQSYLSLLPLLQIVARPTAIFLPTPLPVTTSLSALLPDDD</sequence>
<comment type="caution">
    <text evidence="2">The sequence shown here is derived from an EMBL/GenBank/DDBJ whole genome shotgun (WGS) entry which is preliminary data.</text>
</comment>
<organism evidence="2 3">
    <name type="scientific">Mycena albidolilacea</name>
    <dbReference type="NCBI Taxonomy" id="1033008"/>
    <lineage>
        <taxon>Eukaryota</taxon>
        <taxon>Fungi</taxon>
        <taxon>Dikarya</taxon>
        <taxon>Basidiomycota</taxon>
        <taxon>Agaricomycotina</taxon>
        <taxon>Agaricomycetes</taxon>
        <taxon>Agaricomycetidae</taxon>
        <taxon>Agaricales</taxon>
        <taxon>Marasmiineae</taxon>
        <taxon>Mycenaceae</taxon>
        <taxon>Mycena</taxon>
    </lineage>
</organism>
<reference evidence="2" key="1">
    <citation type="submission" date="2023-03" db="EMBL/GenBank/DDBJ databases">
        <title>Massive genome expansion in bonnet fungi (Mycena s.s.) driven by repeated elements and novel gene families across ecological guilds.</title>
        <authorList>
            <consortium name="Lawrence Berkeley National Laboratory"/>
            <person name="Harder C.B."/>
            <person name="Miyauchi S."/>
            <person name="Viragh M."/>
            <person name="Kuo A."/>
            <person name="Thoen E."/>
            <person name="Andreopoulos B."/>
            <person name="Lu D."/>
            <person name="Skrede I."/>
            <person name="Drula E."/>
            <person name="Henrissat B."/>
            <person name="Morin E."/>
            <person name="Kohler A."/>
            <person name="Barry K."/>
            <person name="LaButti K."/>
            <person name="Morin E."/>
            <person name="Salamov A."/>
            <person name="Lipzen A."/>
            <person name="Mereny Z."/>
            <person name="Hegedus B."/>
            <person name="Baldrian P."/>
            <person name="Stursova M."/>
            <person name="Weitz H."/>
            <person name="Taylor A."/>
            <person name="Grigoriev I.V."/>
            <person name="Nagy L.G."/>
            <person name="Martin F."/>
            <person name="Kauserud H."/>
        </authorList>
    </citation>
    <scope>NUCLEOTIDE SEQUENCE</scope>
    <source>
        <strain evidence="2">CBHHK002</strain>
    </source>
</reference>
<gene>
    <name evidence="2" type="ORF">DFH08DRAFT_814816</name>
</gene>
<protein>
    <submittedName>
        <fullName evidence="2">Uncharacterized protein</fullName>
    </submittedName>
</protein>
<accession>A0AAD6ZP89</accession>
<dbReference type="Proteomes" id="UP001218218">
    <property type="component" value="Unassembled WGS sequence"/>
</dbReference>
<feature type="region of interest" description="Disordered" evidence="1">
    <location>
        <begin position="141"/>
        <end position="160"/>
    </location>
</feature>
<feature type="region of interest" description="Disordered" evidence="1">
    <location>
        <begin position="199"/>
        <end position="224"/>
    </location>
</feature>
<dbReference type="AlphaFoldDB" id="A0AAD6ZP89"/>
<feature type="compositionally biased region" description="Basic and acidic residues" evidence="1">
    <location>
        <begin position="199"/>
        <end position="208"/>
    </location>
</feature>
<name>A0AAD6ZP89_9AGAR</name>
<evidence type="ECO:0000256" key="1">
    <source>
        <dbReference type="SAM" id="MobiDB-lite"/>
    </source>
</evidence>
<evidence type="ECO:0000313" key="2">
    <source>
        <dbReference type="EMBL" id="KAJ7331506.1"/>
    </source>
</evidence>